<dbReference type="Gene3D" id="3.10.180.10">
    <property type="entry name" value="2,3-Dihydroxybiphenyl 1,2-Dioxygenase, domain 1"/>
    <property type="match status" value="1"/>
</dbReference>
<reference evidence="1" key="1">
    <citation type="submission" date="2019-11" db="EMBL/GenBank/DDBJ databases">
        <authorList>
            <person name="Feng L."/>
        </authorList>
    </citation>
    <scope>NUCLEOTIDE SEQUENCE</scope>
    <source>
        <strain evidence="1">SsimulansLFYP27</strain>
    </source>
</reference>
<accession>A0A6N3AGB1</accession>
<dbReference type="RefSeq" id="WP_105978039.1">
    <property type="nucleotide sequence ID" value="NZ_CACRUO010000021.1"/>
</dbReference>
<keyword evidence="1" id="KW-0560">Oxidoreductase</keyword>
<dbReference type="EC" id="1.13.11.-" evidence="1"/>
<sequence length="271" mass="30293">MAGLRSVTIGTRNLEQSIYLFHDILGLNYERQGSKNAVRFGDAFLSPGTRIHFIEVPNYSTENNHVLSVGLRTPSDLGLEEYQSILDQNEIKYGDVTEMNNNKHFEFKDGNGQFFDIYSNENNSGVPLGMPTDEGTVNPLHQIQGLGPVIVQVNEMLLTSSILSKVFGLDHFAEYTPTTDDDFKVQVFRIGEGGLGGELHIFQATESINLPEYGSVEQIEFSTQSKQEYRNAVQQLETIGIPYQTLEQQDSESVRITENSGLSFILTLEKA</sequence>
<dbReference type="InterPro" id="IPR029068">
    <property type="entry name" value="Glyas_Bleomycin-R_OHBP_Dase"/>
</dbReference>
<dbReference type="AlphaFoldDB" id="A0A6N3AGB1"/>
<dbReference type="PANTHER" id="PTHR36110">
    <property type="entry name" value="RING-CLEAVING DIOXYGENASE MHQE-RELATED"/>
    <property type="match status" value="1"/>
</dbReference>
<dbReference type="InterPro" id="IPR052537">
    <property type="entry name" value="Extradiol_RC_dioxygenase"/>
</dbReference>
<gene>
    <name evidence="1" type="primary">mhqA_2</name>
    <name evidence="1" type="ORF">SSLFYP27_00886</name>
</gene>
<dbReference type="CDD" id="cd06587">
    <property type="entry name" value="VOC"/>
    <property type="match status" value="1"/>
</dbReference>
<dbReference type="GeneID" id="77331661"/>
<evidence type="ECO:0000313" key="1">
    <source>
        <dbReference type="EMBL" id="VYT88610.1"/>
    </source>
</evidence>
<dbReference type="SUPFAM" id="SSF54593">
    <property type="entry name" value="Glyoxalase/Bleomycin resistance protein/Dihydroxybiphenyl dioxygenase"/>
    <property type="match status" value="1"/>
</dbReference>
<dbReference type="EMBL" id="CACRUO010000021">
    <property type="protein sequence ID" value="VYT88610.1"/>
    <property type="molecule type" value="Genomic_DNA"/>
</dbReference>
<organism evidence="1">
    <name type="scientific">Staphylococcus simulans</name>
    <dbReference type="NCBI Taxonomy" id="1286"/>
    <lineage>
        <taxon>Bacteria</taxon>
        <taxon>Bacillati</taxon>
        <taxon>Bacillota</taxon>
        <taxon>Bacilli</taxon>
        <taxon>Bacillales</taxon>
        <taxon>Staphylococcaceae</taxon>
        <taxon>Staphylococcus</taxon>
    </lineage>
</organism>
<proteinExistence type="predicted"/>
<dbReference type="PANTHER" id="PTHR36110:SF4">
    <property type="entry name" value="RING-CLEAVING DIOXYGENASE MHQA-RELATED"/>
    <property type="match status" value="1"/>
</dbReference>
<keyword evidence="1" id="KW-0223">Dioxygenase</keyword>
<name>A0A6N3AGB1_STASI</name>
<dbReference type="GO" id="GO:0051213">
    <property type="term" value="F:dioxygenase activity"/>
    <property type="evidence" value="ECO:0007669"/>
    <property type="project" value="UniProtKB-KW"/>
</dbReference>
<protein>
    <submittedName>
        <fullName evidence="1">Ring-cleaving dioxygenase MhqA</fullName>
        <ecNumber evidence="1">1.13.11.-</ecNumber>
    </submittedName>
</protein>